<sequence>MKKIAFYACILLAALSTACRKNQIAENQEISPTLKNKSSLVNPNLITQTHNLNLIYFVPNDLDTLAGFRKRLGDLMIWGQNWYKSEMQRNGYGAKSFGLLPDTSNGLVKIILIRGSLPKSSYPYSGGSGAVASEINAYFAAHPTEKTSEHTLVIIPRYSFQADGTPSGGPFYGTGRWCYALDYEGMDIKNLGKTDTEGNRFSVWFGGMMHELGHGLNLPHNCQKVSENSTLGMALMWAGNGTLGKSPTFLTATDAAILNVNQIFNNDNKTYYGAVTASVDKIHASYSSTKGAIVVSGKYSASVKVNSIVYYNDPNVNNEGTGVNHDYNATTWESKSIGLDSFYVEMPISDLQYKSDGIPYELKVKLVHENGTVTETVYNYTFASGIPVLTFSTQNELSKTGWSIASFSSEETSGEGTVNGRASKLIDGSSATYWHSRWSSSATSYPHTIVVDLGSLKTANGLSLTQRSGLSRAVKNFQVLTSTDGINFTSVNNYVAANTNGAQYFSFGTPKSLRYFKIIANSAYDGLQFAALAELGLY</sequence>
<protein>
    <submittedName>
        <fullName evidence="3">Discoidin domain-containing protein</fullName>
    </submittedName>
</protein>
<dbReference type="Gene3D" id="2.60.120.260">
    <property type="entry name" value="Galactose-binding domain-like"/>
    <property type="match status" value="1"/>
</dbReference>
<evidence type="ECO:0000256" key="1">
    <source>
        <dbReference type="SAM" id="SignalP"/>
    </source>
</evidence>
<keyword evidence="4" id="KW-1185">Reference proteome</keyword>
<dbReference type="SUPFAM" id="SSF55486">
    <property type="entry name" value="Metalloproteases ('zincins'), catalytic domain"/>
    <property type="match status" value="1"/>
</dbReference>
<accession>A0A7G9QFQ1</accession>
<dbReference type="AlphaFoldDB" id="A0A7G9QFQ1"/>
<gene>
    <name evidence="3" type="ORF">H9L23_24315</name>
</gene>
<evidence type="ECO:0000313" key="3">
    <source>
        <dbReference type="EMBL" id="QNN42176.1"/>
    </source>
</evidence>
<proteinExistence type="predicted"/>
<dbReference type="PROSITE" id="PS51257">
    <property type="entry name" value="PROKAR_LIPOPROTEIN"/>
    <property type="match status" value="1"/>
</dbReference>
<dbReference type="InterPro" id="IPR008979">
    <property type="entry name" value="Galactose-bd-like_sf"/>
</dbReference>
<dbReference type="EMBL" id="CP060723">
    <property type="protein sequence ID" value="QNN42176.1"/>
    <property type="molecule type" value="Genomic_DNA"/>
</dbReference>
<name>A0A7G9QFQ1_9SPHI</name>
<dbReference type="RefSeq" id="WP_187592724.1">
    <property type="nucleotide sequence ID" value="NZ_CP060723.1"/>
</dbReference>
<dbReference type="Pfam" id="PF00754">
    <property type="entry name" value="F5_F8_type_C"/>
    <property type="match status" value="1"/>
</dbReference>
<evidence type="ECO:0000313" key="4">
    <source>
        <dbReference type="Proteomes" id="UP000515806"/>
    </source>
</evidence>
<dbReference type="SUPFAM" id="SSF49785">
    <property type="entry name" value="Galactose-binding domain-like"/>
    <property type="match status" value="1"/>
</dbReference>
<feature type="domain" description="F5/8 type C" evidence="2">
    <location>
        <begin position="392"/>
        <end position="537"/>
    </location>
</feature>
<keyword evidence="1" id="KW-0732">Signal</keyword>
<evidence type="ECO:0000259" key="2">
    <source>
        <dbReference type="PROSITE" id="PS50022"/>
    </source>
</evidence>
<organism evidence="3 4">
    <name type="scientific">Pedobacter roseus</name>
    <dbReference type="NCBI Taxonomy" id="336820"/>
    <lineage>
        <taxon>Bacteria</taxon>
        <taxon>Pseudomonadati</taxon>
        <taxon>Bacteroidota</taxon>
        <taxon>Sphingobacteriia</taxon>
        <taxon>Sphingobacteriales</taxon>
        <taxon>Sphingobacteriaceae</taxon>
        <taxon>Pedobacter</taxon>
    </lineage>
</organism>
<feature type="chain" id="PRO_5028925099" evidence="1">
    <location>
        <begin position="19"/>
        <end position="538"/>
    </location>
</feature>
<feature type="signal peptide" evidence="1">
    <location>
        <begin position="1"/>
        <end position="18"/>
    </location>
</feature>
<dbReference type="InterPro" id="IPR000421">
    <property type="entry name" value="FA58C"/>
</dbReference>
<dbReference type="KEGG" id="proe:H9L23_24315"/>
<dbReference type="Proteomes" id="UP000515806">
    <property type="component" value="Chromosome"/>
</dbReference>
<dbReference type="PROSITE" id="PS50022">
    <property type="entry name" value="FA58C_3"/>
    <property type="match status" value="1"/>
</dbReference>
<reference evidence="3 4" key="1">
    <citation type="submission" date="2020-08" db="EMBL/GenBank/DDBJ databases">
        <title>Genome sequence of Pedobacter roseus KACC 11594T.</title>
        <authorList>
            <person name="Hyun D.-W."/>
            <person name="Bae J.-W."/>
        </authorList>
    </citation>
    <scope>NUCLEOTIDE SEQUENCE [LARGE SCALE GENOMIC DNA]</scope>
    <source>
        <strain evidence="3 4">KACC 11594</strain>
    </source>
</reference>